<keyword evidence="1" id="KW-0472">Membrane</keyword>
<feature type="transmembrane region" description="Helical" evidence="1">
    <location>
        <begin position="7"/>
        <end position="28"/>
    </location>
</feature>
<comment type="caution">
    <text evidence="2">The sequence shown here is derived from an EMBL/GenBank/DDBJ whole genome shotgun (WGS) entry which is preliminary data.</text>
</comment>
<evidence type="ECO:0000313" key="2">
    <source>
        <dbReference type="EMBL" id="PTD97903.1"/>
    </source>
</evidence>
<dbReference type="Pfam" id="PF16137">
    <property type="entry name" value="DUF4845"/>
    <property type="match status" value="1"/>
</dbReference>
<evidence type="ECO:0000313" key="3">
    <source>
        <dbReference type="Proteomes" id="UP000241193"/>
    </source>
</evidence>
<name>A0A2T4IJF6_9RHOO</name>
<dbReference type="OrthoDB" id="9180880at2"/>
<gene>
    <name evidence="2" type="ORF">C8261_00315</name>
</gene>
<reference evidence="2 3" key="2">
    <citation type="submission" date="2018-04" db="EMBL/GenBank/DDBJ databases">
        <title>Thauera lacus sp. nov., isolated from an saline lake in Inner Mongolia, China.</title>
        <authorList>
            <person name="Liang Q.-Y."/>
        </authorList>
    </citation>
    <scope>NUCLEOTIDE SEQUENCE [LARGE SCALE GENOMIC DNA]</scope>
    <source>
        <strain evidence="2 3">D20</strain>
    </source>
</reference>
<sequence>MHNKQSGLSLVSVLILGAFFAFVLLIGFRTVPAVTEYLAVKKAVQAIAEEGDNGASVTEMRRSFDRRASVDNVESVRSLDLAISKVGGQTVVEVQYGRAVPVAGNVSLLIDFDVSNVR</sequence>
<keyword evidence="1" id="KW-0812">Transmembrane</keyword>
<dbReference type="Proteomes" id="UP000241193">
    <property type="component" value="Unassembled WGS sequence"/>
</dbReference>
<accession>A0A2T4IJF6</accession>
<evidence type="ECO:0000256" key="1">
    <source>
        <dbReference type="SAM" id="Phobius"/>
    </source>
</evidence>
<protein>
    <submittedName>
        <fullName evidence="2">DUF4845 domain-containing protein</fullName>
    </submittedName>
</protein>
<dbReference type="InterPro" id="IPR032314">
    <property type="entry name" value="DUF4845"/>
</dbReference>
<keyword evidence="1" id="KW-1133">Transmembrane helix</keyword>
<organism evidence="2 3">
    <name type="scientific">Pseudothauera lacus</name>
    <dbReference type="NCBI Taxonomy" id="2136175"/>
    <lineage>
        <taxon>Bacteria</taxon>
        <taxon>Pseudomonadati</taxon>
        <taxon>Pseudomonadota</taxon>
        <taxon>Betaproteobacteria</taxon>
        <taxon>Rhodocyclales</taxon>
        <taxon>Zoogloeaceae</taxon>
        <taxon>Pseudothauera</taxon>
    </lineage>
</organism>
<dbReference type="RefSeq" id="WP_107491663.1">
    <property type="nucleotide sequence ID" value="NZ_PZKC01000001.1"/>
</dbReference>
<dbReference type="AlphaFoldDB" id="A0A2T4IJF6"/>
<dbReference type="EMBL" id="PZKC01000001">
    <property type="protein sequence ID" value="PTD97903.1"/>
    <property type="molecule type" value="Genomic_DNA"/>
</dbReference>
<reference evidence="2 3" key="1">
    <citation type="submission" date="2018-03" db="EMBL/GenBank/DDBJ databases">
        <authorList>
            <person name="Keele B.F."/>
        </authorList>
    </citation>
    <scope>NUCLEOTIDE SEQUENCE [LARGE SCALE GENOMIC DNA]</scope>
    <source>
        <strain evidence="2 3">D20</strain>
    </source>
</reference>
<keyword evidence="3" id="KW-1185">Reference proteome</keyword>
<proteinExistence type="predicted"/>